<gene>
    <name evidence="2" type="ORF">J2S44_000902</name>
</gene>
<feature type="domain" description="NADP-dependent oxidoreductase" evidence="1">
    <location>
        <begin position="5"/>
        <end position="301"/>
    </location>
</feature>
<dbReference type="PROSITE" id="PS00062">
    <property type="entry name" value="ALDOKETO_REDUCTASE_2"/>
    <property type="match status" value="1"/>
</dbReference>
<evidence type="ECO:0000313" key="2">
    <source>
        <dbReference type="EMBL" id="MDR7320652.1"/>
    </source>
</evidence>
<dbReference type="SUPFAM" id="SSF51430">
    <property type="entry name" value="NAD(P)-linked oxidoreductase"/>
    <property type="match status" value="1"/>
</dbReference>
<dbReference type="InterPro" id="IPR020471">
    <property type="entry name" value="AKR"/>
</dbReference>
<reference evidence="2 3" key="1">
    <citation type="submission" date="2023-07" db="EMBL/GenBank/DDBJ databases">
        <title>Sequencing the genomes of 1000 actinobacteria strains.</title>
        <authorList>
            <person name="Klenk H.-P."/>
        </authorList>
    </citation>
    <scope>NUCLEOTIDE SEQUENCE [LARGE SCALE GENOMIC DNA]</scope>
    <source>
        <strain evidence="2 3">DSM 44711</strain>
    </source>
</reference>
<dbReference type="GO" id="GO:0016491">
    <property type="term" value="F:oxidoreductase activity"/>
    <property type="evidence" value="ECO:0007669"/>
    <property type="project" value="InterPro"/>
</dbReference>
<dbReference type="Pfam" id="PF00248">
    <property type="entry name" value="Aldo_ket_red"/>
    <property type="match status" value="1"/>
</dbReference>
<protein>
    <submittedName>
        <fullName evidence="2">Aryl-alcohol dehydrogenase-like predicted oxidoreductase</fullName>
    </submittedName>
</protein>
<dbReference type="InterPro" id="IPR023210">
    <property type="entry name" value="NADP_OxRdtase_dom"/>
</dbReference>
<dbReference type="PANTHER" id="PTHR43364">
    <property type="entry name" value="NADH-SPECIFIC METHYLGLYOXAL REDUCTASE-RELATED"/>
    <property type="match status" value="1"/>
</dbReference>
<keyword evidence="3" id="KW-1185">Reference proteome</keyword>
<dbReference type="Gene3D" id="3.20.20.100">
    <property type="entry name" value="NADP-dependent oxidoreductase domain"/>
    <property type="match status" value="1"/>
</dbReference>
<dbReference type="PANTHER" id="PTHR43364:SF6">
    <property type="entry name" value="OXIDOREDUCTASE-RELATED"/>
    <property type="match status" value="1"/>
</dbReference>
<sequence>MSQLPLALGGTTFGWTSDEDTSHRVLDMFVDAGGTFVDTSDSYSYWAPGHTGGESEHIIGSWLARGDRDRIVLGSKVGDRPGLRGLAADTVAAAIDGSLQRLRTDHIDLYWAHFDDPGTPLEDTAVAFDGLVRAGKVRQIGLSNYTGERIRAWVEFARREGLAVPVALQPLYNLVSREPYERDVAPVAADLGLAVYPYQAPASGLLTGKYASAADLEGGGQRRYMAREFLNDNDRALATVRVVREIARERGTVAATVAMSWLRGRPGVAAPIASARTVAQLPPMLASATFELTVEERDRLDRPAPD</sequence>
<accession>A0AAE4CQM2</accession>
<dbReference type="EMBL" id="JAVDYC010000001">
    <property type="protein sequence ID" value="MDR7320652.1"/>
    <property type="molecule type" value="Genomic_DNA"/>
</dbReference>
<dbReference type="InterPro" id="IPR036812">
    <property type="entry name" value="NAD(P)_OxRdtase_dom_sf"/>
</dbReference>
<evidence type="ECO:0000313" key="3">
    <source>
        <dbReference type="Proteomes" id="UP001183629"/>
    </source>
</evidence>
<organism evidence="2 3">
    <name type="scientific">Catenuloplanes niger</name>
    <dbReference type="NCBI Taxonomy" id="587534"/>
    <lineage>
        <taxon>Bacteria</taxon>
        <taxon>Bacillati</taxon>
        <taxon>Actinomycetota</taxon>
        <taxon>Actinomycetes</taxon>
        <taxon>Micromonosporales</taxon>
        <taxon>Micromonosporaceae</taxon>
        <taxon>Catenuloplanes</taxon>
    </lineage>
</organism>
<evidence type="ECO:0000259" key="1">
    <source>
        <dbReference type="Pfam" id="PF00248"/>
    </source>
</evidence>
<dbReference type="InterPro" id="IPR018170">
    <property type="entry name" value="Aldo/ket_reductase_CS"/>
</dbReference>
<name>A0AAE4CQM2_9ACTN</name>
<dbReference type="GO" id="GO:0005829">
    <property type="term" value="C:cytosol"/>
    <property type="evidence" value="ECO:0007669"/>
    <property type="project" value="TreeGrafter"/>
</dbReference>
<dbReference type="InterPro" id="IPR050523">
    <property type="entry name" value="AKR_Detox_Biosynth"/>
</dbReference>
<dbReference type="PRINTS" id="PR00069">
    <property type="entry name" value="ALDKETRDTASE"/>
</dbReference>
<dbReference type="Proteomes" id="UP001183629">
    <property type="component" value="Unassembled WGS sequence"/>
</dbReference>
<comment type="caution">
    <text evidence="2">The sequence shown here is derived from an EMBL/GenBank/DDBJ whole genome shotgun (WGS) entry which is preliminary data.</text>
</comment>
<dbReference type="AlphaFoldDB" id="A0AAE4CQM2"/>
<proteinExistence type="predicted"/>
<dbReference type="RefSeq" id="WP_310409246.1">
    <property type="nucleotide sequence ID" value="NZ_JAVDYC010000001.1"/>
</dbReference>